<gene>
    <name evidence="7" type="ORF">EB796_016233</name>
</gene>
<proteinExistence type="predicted"/>
<keyword evidence="5" id="KW-0067">ATP-binding</keyword>
<dbReference type="PANTHER" id="PTHR24067">
    <property type="entry name" value="UBIQUITIN-CONJUGATING ENZYME E2"/>
    <property type="match status" value="1"/>
</dbReference>
<dbReference type="PROSITE" id="PS50127">
    <property type="entry name" value="UBC_2"/>
    <property type="match status" value="1"/>
</dbReference>
<dbReference type="FunFam" id="3.10.110.10:FF:000060">
    <property type="entry name" value="Ubiquitin conjugating enzyme (UbcB)"/>
    <property type="match status" value="1"/>
</dbReference>
<protein>
    <recommendedName>
        <fullName evidence="1">E2 ubiquitin-conjugating enzyme</fullName>
        <ecNumber evidence="1">2.3.2.23</ecNumber>
    </recommendedName>
</protein>
<dbReference type="EMBL" id="VXIV02002458">
    <property type="protein sequence ID" value="KAF6025457.1"/>
    <property type="molecule type" value="Genomic_DNA"/>
</dbReference>
<keyword evidence="4" id="KW-0833">Ubl conjugation pathway</keyword>
<evidence type="ECO:0000256" key="5">
    <source>
        <dbReference type="ARBA" id="ARBA00022840"/>
    </source>
</evidence>
<dbReference type="Pfam" id="PF00179">
    <property type="entry name" value="UQ_con"/>
    <property type="match status" value="1"/>
</dbReference>
<name>A0A7J7JHD0_BUGNE</name>
<dbReference type="CDD" id="cd23826">
    <property type="entry name" value="UEV_Morgue-like"/>
    <property type="match status" value="1"/>
</dbReference>
<evidence type="ECO:0000259" key="6">
    <source>
        <dbReference type="PROSITE" id="PS50127"/>
    </source>
</evidence>
<accession>A0A7J7JHD0</accession>
<dbReference type="Gene3D" id="3.10.110.10">
    <property type="entry name" value="Ubiquitin Conjugating Enzyme"/>
    <property type="match status" value="1"/>
</dbReference>
<evidence type="ECO:0000256" key="4">
    <source>
        <dbReference type="ARBA" id="ARBA00022786"/>
    </source>
</evidence>
<comment type="caution">
    <text evidence="7">The sequence shown here is derived from an EMBL/GenBank/DDBJ whole genome shotgun (WGS) entry which is preliminary data.</text>
</comment>
<evidence type="ECO:0000313" key="8">
    <source>
        <dbReference type="Proteomes" id="UP000593567"/>
    </source>
</evidence>
<keyword evidence="3" id="KW-0547">Nucleotide-binding</keyword>
<dbReference type="GO" id="GO:0005524">
    <property type="term" value="F:ATP binding"/>
    <property type="evidence" value="ECO:0007669"/>
    <property type="project" value="UniProtKB-KW"/>
</dbReference>
<dbReference type="OrthoDB" id="9973183at2759"/>
<evidence type="ECO:0000313" key="7">
    <source>
        <dbReference type="EMBL" id="KAF6025457.1"/>
    </source>
</evidence>
<evidence type="ECO:0000256" key="2">
    <source>
        <dbReference type="ARBA" id="ARBA00022679"/>
    </source>
</evidence>
<evidence type="ECO:0000256" key="1">
    <source>
        <dbReference type="ARBA" id="ARBA00012486"/>
    </source>
</evidence>
<dbReference type="SMART" id="SM00212">
    <property type="entry name" value="UBCc"/>
    <property type="match status" value="1"/>
</dbReference>
<dbReference type="InterPro" id="IPR050113">
    <property type="entry name" value="Ub_conjugating_enzyme"/>
</dbReference>
<dbReference type="InterPro" id="IPR000608">
    <property type="entry name" value="UBC"/>
</dbReference>
<sequence>MFSRVNSSCCFYCLNNMQLLSTPPVLEKAWKHRRLQSELKSLQKEPPEGVWATPLDKKAHFFQAVIIGPKGTPYEGGRFFLYLQVPQSYPLRPPHIQFITKILHPNVSRHGDIGLDSIHHNWSLALTLSKILLSIQSLLTDPYLKVSMEPDIAKLYSEDRNLFNQMAREWTWKYAMTEIPQVYFGHVDLERGFSPLTVRSA</sequence>
<dbReference type="AlphaFoldDB" id="A0A7J7JHD0"/>
<evidence type="ECO:0000256" key="3">
    <source>
        <dbReference type="ARBA" id="ARBA00022741"/>
    </source>
</evidence>
<dbReference type="GO" id="GO:0061631">
    <property type="term" value="F:ubiquitin conjugating enzyme activity"/>
    <property type="evidence" value="ECO:0007669"/>
    <property type="project" value="UniProtKB-EC"/>
</dbReference>
<dbReference type="SUPFAM" id="SSF54495">
    <property type="entry name" value="UBC-like"/>
    <property type="match status" value="1"/>
</dbReference>
<keyword evidence="8" id="KW-1185">Reference proteome</keyword>
<dbReference type="Proteomes" id="UP000593567">
    <property type="component" value="Unassembled WGS sequence"/>
</dbReference>
<feature type="domain" description="UBC core" evidence="6">
    <location>
        <begin position="30"/>
        <end position="176"/>
    </location>
</feature>
<dbReference type="EC" id="2.3.2.23" evidence="1"/>
<keyword evidence="2" id="KW-0808">Transferase</keyword>
<organism evidence="7 8">
    <name type="scientific">Bugula neritina</name>
    <name type="common">Brown bryozoan</name>
    <name type="synonym">Sertularia neritina</name>
    <dbReference type="NCBI Taxonomy" id="10212"/>
    <lineage>
        <taxon>Eukaryota</taxon>
        <taxon>Metazoa</taxon>
        <taxon>Spiralia</taxon>
        <taxon>Lophotrochozoa</taxon>
        <taxon>Bryozoa</taxon>
        <taxon>Gymnolaemata</taxon>
        <taxon>Cheilostomatida</taxon>
        <taxon>Flustrina</taxon>
        <taxon>Buguloidea</taxon>
        <taxon>Bugulidae</taxon>
        <taxon>Bugula</taxon>
    </lineage>
</organism>
<dbReference type="InterPro" id="IPR016135">
    <property type="entry name" value="UBQ-conjugating_enzyme/RWD"/>
</dbReference>
<reference evidence="7" key="1">
    <citation type="submission" date="2020-06" db="EMBL/GenBank/DDBJ databases">
        <title>Draft genome of Bugula neritina, a colonial animal packing powerful symbionts and potential medicines.</title>
        <authorList>
            <person name="Rayko M."/>
        </authorList>
    </citation>
    <scope>NUCLEOTIDE SEQUENCE [LARGE SCALE GENOMIC DNA]</scope>
    <source>
        <strain evidence="7">Kwan_BN1</strain>
    </source>
</reference>